<dbReference type="EMBL" id="CACRXK020001179">
    <property type="protein sequence ID" value="CAB3987468.1"/>
    <property type="molecule type" value="Genomic_DNA"/>
</dbReference>
<dbReference type="SMART" id="SM01179">
    <property type="entry name" value="DUF862"/>
    <property type="match status" value="1"/>
</dbReference>
<dbReference type="PANTHER" id="PTHR12378:SF80">
    <property type="entry name" value="IP06716P-RELATED"/>
    <property type="match status" value="1"/>
</dbReference>
<dbReference type="GO" id="GO:0101005">
    <property type="term" value="F:deubiquitinase activity"/>
    <property type="evidence" value="ECO:0007669"/>
    <property type="project" value="TreeGrafter"/>
</dbReference>
<dbReference type="GO" id="GO:0016579">
    <property type="term" value="P:protein deubiquitination"/>
    <property type="evidence" value="ECO:0007669"/>
    <property type="project" value="TreeGrafter"/>
</dbReference>
<evidence type="ECO:0000313" key="5">
    <source>
        <dbReference type="Proteomes" id="UP001152795"/>
    </source>
</evidence>
<comment type="similarity">
    <text evidence="1">Belongs to the DeSI family.</text>
</comment>
<proteinExistence type="inferred from homology"/>
<dbReference type="GO" id="GO:0006508">
    <property type="term" value="P:proteolysis"/>
    <property type="evidence" value="ECO:0007669"/>
    <property type="project" value="UniProtKB-KW"/>
</dbReference>
<keyword evidence="3" id="KW-0378">Hydrolase</keyword>
<comment type="caution">
    <text evidence="4">The sequence shown here is derived from an EMBL/GenBank/DDBJ whole genome shotgun (WGS) entry which is preliminary data.</text>
</comment>
<keyword evidence="5" id="KW-1185">Reference proteome</keyword>
<name>A0A6S7G6A6_PARCT</name>
<dbReference type="Proteomes" id="UP001152795">
    <property type="component" value="Unassembled WGS sequence"/>
</dbReference>
<evidence type="ECO:0000256" key="1">
    <source>
        <dbReference type="ARBA" id="ARBA00008140"/>
    </source>
</evidence>
<dbReference type="OrthoDB" id="412286at2759"/>
<dbReference type="PANTHER" id="PTHR12378">
    <property type="entry name" value="DESUMOYLATING ISOPEPTIDASE"/>
    <property type="match status" value="1"/>
</dbReference>
<evidence type="ECO:0000313" key="4">
    <source>
        <dbReference type="EMBL" id="CAB3987468.1"/>
    </source>
</evidence>
<gene>
    <name evidence="4" type="ORF">PACLA_8A079015</name>
</gene>
<dbReference type="InterPro" id="IPR008580">
    <property type="entry name" value="PPPDE_dom"/>
</dbReference>
<dbReference type="Pfam" id="PF05903">
    <property type="entry name" value="Peptidase_C97"/>
    <property type="match status" value="1"/>
</dbReference>
<protein>
    <submittedName>
        <fullName evidence="4">Uncharacterized protein</fullName>
    </submittedName>
</protein>
<organism evidence="4 5">
    <name type="scientific">Paramuricea clavata</name>
    <name type="common">Red gorgonian</name>
    <name type="synonym">Violescent sea-whip</name>
    <dbReference type="NCBI Taxonomy" id="317549"/>
    <lineage>
        <taxon>Eukaryota</taxon>
        <taxon>Metazoa</taxon>
        <taxon>Cnidaria</taxon>
        <taxon>Anthozoa</taxon>
        <taxon>Octocorallia</taxon>
        <taxon>Malacalcyonacea</taxon>
        <taxon>Plexauridae</taxon>
        <taxon>Paramuricea</taxon>
    </lineage>
</organism>
<evidence type="ECO:0000256" key="3">
    <source>
        <dbReference type="ARBA" id="ARBA00022801"/>
    </source>
</evidence>
<dbReference type="AlphaFoldDB" id="A0A6S7G6A6"/>
<dbReference type="PROSITE" id="PS51858">
    <property type="entry name" value="PPPDE"/>
    <property type="match status" value="1"/>
</dbReference>
<accession>A0A6S7G6A6</accession>
<dbReference type="Gene3D" id="3.90.1720.30">
    <property type="entry name" value="PPPDE domains"/>
    <property type="match status" value="1"/>
</dbReference>
<evidence type="ECO:0000256" key="2">
    <source>
        <dbReference type="ARBA" id="ARBA00022670"/>
    </source>
</evidence>
<keyword evidence="2" id="KW-0645">Protease</keyword>
<sequence>MPPYSVFLNVYDMHWTNEYTSKLGVGIYHSAVEVHGREFAFIGHELTSSGLVDLEPKGCSFLGSESFKFRESIYLGETDLTEEDINAIIQDLGVHFTGLSYHLVTRNCNHFSSEFSKLLCGKDIPAWVNRIANIGSRLPWVYNCLPKDWLTPEPEEPDMASYMFHPEQHRNNINCLLVVRNLPVLAQISGPNTTRSVAQTLRDQWPKHYD</sequence>
<dbReference type="InterPro" id="IPR042266">
    <property type="entry name" value="PPPDE_sf"/>
</dbReference>
<reference evidence="4" key="1">
    <citation type="submission" date="2020-04" db="EMBL/GenBank/DDBJ databases">
        <authorList>
            <person name="Alioto T."/>
            <person name="Alioto T."/>
            <person name="Gomez Garrido J."/>
        </authorList>
    </citation>
    <scope>NUCLEOTIDE SEQUENCE</scope>
    <source>
        <strain evidence="4">A484AB</strain>
    </source>
</reference>